<reference evidence="2" key="1">
    <citation type="journal article" date="2022" name="BMC Genomics">
        <title>Genome sequence of the entomopathogenic Serratia entomophila isolate 626 and characterisation of the species specific itaconate degradation pathway.</title>
        <authorList>
            <person name="Vaughan A.L."/>
            <person name="Altermann E."/>
            <person name="Glare T.R."/>
            <person name="Hurst M.R.H."/>
        </authorList>
    </citation>
    <scope>NUCLEOTIDE SEQUENCE</scope>
    <source>
        <strain evidence="2">626</strain>
    </source>
</reference>
<dbReference type="PIRSF" id="PIRSF030561">
    <property type="entry name" value="UCP030561"/>
    <property type="match status" value="1"/>
</dbReference>
<protein>
    <submittedName>
        <fullName evidence="2">Nuclear transport factor 2 family protein</fullName>
    </submittedName>
</protein>
<name>A0ABY5CXS1_9GAMM</name>
<dbReference type="EMBL" id="CP074347">
    <property type="protein sequence ID" value="USV02984.1"/>
    <property type="molecule type" value="Genomic_DNA"/>
</dbReference>
<dbReference type="RefSeq" id="WP_234590944.1">
    <property type="nucleotide sequence ID" value="NZ_CAMIPG010000001.1"/>
</dbReference>
<evidence type="ECO:0000313" key="3">
    <source>
        <dbReference type="Proteomes" id="UP001056873"/>
    </source>
</evidence>
<evidence type="ECO:0000259" key="1">
    <source>
        <dbReference type="Pfam" id="PF12680"/>
    </source>
</evidence>
<proteinExistence type="predicted"/>
<dbReference type="InterPro" id="IPR037401">
    <property type="entry name" value="SnoaL-like"/>
</dbReference>
<dbReference type="SUPFAM" id="SSF54427">
    <property type="entry name" value="NTF2-like"/>
    <property type="match status" value="1"/>
</dbReference>
<dbReference type="Pfam" id="PF12680">
    <property type="entry name" value="SnoaL_2"/>
    <property type="match status" value="1"/>
</dbReference>
<evidence type="ECO:0000313" key="2">
    <source>
        <dbReference type="EMBL" id="USV02984.1"/>
    </source>
</evidence>
<keyword evidence="3" id="KW-1185">Reference proteome</keyword>
<organism evidence="2 3">
    <name type="scientific">Serratia entomophila</name>
    <dbReference type="NCBI Taxonomy" id="42906"/>
    <lineage>
        <taxon>Bacteria</taxon>
        <taxon>Pseudomonadati</taxon>
        <taxon>Pseudomonadota</taxon>
        <taxon>Gammaproteobacteria</taxon>
        <taxon>Enterobacterales</taxon>
        <taxon>Yersiniaceae</taxon>
        <taxon>Serratia</taxon>
    </lineage>
</organism>
<gene>
    <name evidence="2" type="ORF">KFQ06_10975</name>
</gene>
<dbReference type="InterPro" id="IPR032710">
    <property type="entry name" value="NTF2-like_dom_sf"/>
</dbReference>
<feature type="domain" description="SnoaL-like" evidence="1">
    <location>
        <begin position="12"/>
        <end position="111"/>
    </location>
</feature>
<dbReference type="Gene3D" id="3.10.450.50">
    <property type="match status" value="1"/>
</dbReference>
<sequence length="126" mass="14326">MNGKTIRPEDVVQRQLDAYNARDIEAFIACWAEDAQYYEHPDTLLAGGKAAIRERHVARFKEPSLYGEKVKRMVVGNMVVDQEVVTRNFPQGRGKMDVIAIYEVDQGRIAKAWFKIGPCRLDQGSL</sequence>
<accession>A0ABY5CXS1</accession>
<dbReference type="InterPro" id="IPR008317">
    <property type="entry name" value="UCP030561"/>
</dbReference>
<dbReference type="GeneID" id="75022544"/>
<dbReference type="Proteomes" id="UP001056873">
    <property type="component" value="Chromosome"/>
</dbReference>